<sequence>MDIFIIAVAMDNDSGYNKEDNDTFLEYFHEFLEKGFDATVHKISQFDKVYWISDFLHIIKLARKYLIKGNITIRSTTDKFSRKFAQNRNAIK</sequence>
<proteinExistence type="predicted"/>
<evidence type="ECO:0000313" key="2">
    <source>
        <dbReference type="Proteomes" id="UP001470230"/>
    </source>
</evidence>
<accession>A0ABR2H9Z9</accession>
<comment type="caution">
    <text evidence="1">The sequence shown here is derived from an EMBL/GenBank/DDBJ whole genome shotgun (WGS) entry which is preliminary data.</text>
</comment>
<evidence type="ECO:0008006" key="3">
    <source>
        <dbReference type="Google" id="ProtNLM"/>
    </source>
</evidence>
<protein>
    <recommendedName>
        <fullName evidence="3">Transposable element P transposase</fullName>
    </recommendedName>
</protein>
<keyword evidence="2" id="KW-1185">Reference proteome</keyword>
<reference evidence="1 2" key="1">
    <citation type="submission" date="2024-04" db="EMBL/GenBank/DDBJ databases">
        <title>Tritrichomonas musculus Genome.</title>
        <authorList>
            <person name="Alves-Ferreira E."/>
            <person name="Grigg M."/>
            <person name="Lorenzi H."/>
            <person name="Galac M."/>
        </authorList>
    </citation>
    <scope>NUCLEOTIDE SEQUENCE [LARGE SCALE GENOMIC DNA]</scope>
    <source>
        <strain evidence="1 2">EAF2021</strain>
    </source>
</reference>
<dbReference type="Proteomes" id="UP001470230">
    <property type="component" value="Unassembled WGS sequence"/>
</dbReference>
<name>A0ABR2H9Z9_9EUKA</name>
<organism evidence="1 2">
    <name type="scientific">Tritrichomonas musculus</name>
    <dbReference type="NCBI Taxonomy" id="1915356"/>
    <lineage>
        <taxon>Eukaryota</taxon>
        <taxon>Metamonada</taxon>
        <taxon>Parabasalia</taxon>
        <taxon>Tritrichomonadida</taxon>
        <taxon>Tritrichomonadidae</taxon>
        <taxon>Tritrichomonas</taxon>
    </lineage>
</organism>
<evidence type="ECO:0000313" key="1">
    <source>
        <dbReference type="EMBL" id="KAK8843059.1"/>
    </source>
</evidence>
<dbReference type="EMBL" id="JAPFFF010000036">
    <property type="protein sequence ID" value="KAK8843059.1"/>
    <property type="molecule type" value="Genomic_DNA"/>
</dbReference>
<gene>
    <name evidence="1" type="ORF">M9Y10_025249</name>
</gene>